<dbReference type="EMBL" id="EAAA01002273">
    <property type="status" value="NOT_ANNOTATED_CDS"/>
    <property type="molecule type" value="Genomic_DNA"/>
</dbReference>
<feature type="transmembrane region" description="Helical" evidence="13">
    <location>
        <begin position="206"/>
        <end position="232"/>
    </location>
</feature>
<keyword evidence="7" id="KW-0106">Calcium</keyword>
<dbReference type="GO" id="GO:0005509">
    <property type="term" value="F:calcium ion binding"/>
    <property type="evidence" value="ECO:0007669"/>
    <property type="project" value="InterPro"/>
</dbReference>
<dbReference type="SMART" id="SM00181">
    <property type="entry name" value="EGF"/>
    <property type="match status" value="3"/>
</dbReference>
<reference evidence="15" key="2">
    <citation type="journal article" date="2008" name="Genome Biol.">
        <title>Improved genome assembly and evidence-based global gene model set for the chordate Ciona intestinalis: new insight into intron and operon populations.</title>
        <authorList>
            <person name="Satou Y."/>
            <person name="Mineta K."/>
            <person name="Ogasawara M."/>
            <person name="Sasakura Y."/>
            <person name="Shoguchi E."/>
            <person name="Ueno K."/>
            <person name="Yamada L."/>
            <person name="Matsumoto J."/>
            <person name="Wasserscheid J."/>
            <person name="Dewar K."/>
            <person name="Wiley G.B."/>
            <person name="Macmil S.L."/>
            <person name="Roe B.A."/>
            <person name="Zeller R.W."/>
            <person name="Hastings K.E."/>
            <person name="Lemaire P."/>
            <person name="Lindquist E."/>
            <person name="Endo T."/>
            <person name="Hotta K."/>
            <person name="Inaba K."/>
        </authorList>
    </citation>
    <scope>NUCLEOTIDE SEQUENCE [LARGE SCALE GENOMIC DNA]</scope>
    <source>
        <strain evidence="15">wild type</strain>
    </source>
</reference>
<feature type="disulfide bond" evidence="12">
    <location>
        <begin position="59"/>
        <end position="68"/>
    </location>
</feature>
<dbReference type="HOGENOM" id="CLU_1113461_0_0_1"/>
<dbReference type="AlphaFoldDB" id="H2XVL3"/>
<evidence type="ECO:0000259" key="14">
    <source>
        <dbReference type="PROSITE" id="PS50026"/>
    </source>
</evidence>
<dbReference type="PANTHER" id="PTHR12916">
    <property type="entry name" value="CYTOCHROME C OXIDASE POLYPEPTIDE VIC-2"/>
    <property type="match status" value="1"/>
</dbReference>
<evidence type="ECO:0000313" key="16">
    <source>
        <dbReference type="Proteomes" id="UP000008144"/>
    </source>
</evidence>
<evidence type="ECO:0000256" key="8">
    <source>
        <dbReference type="ARBA" id="ARBA00022989"/>
    </source>
</evidence>
<dbReference type="STRING" id="7719.ENSCINP00000033697"/>
<dbReference type="Ensembl" id="ENSCINT00000034974.1">
    <property type="protein sequence ID" value="ENSCINP00000033697.1"/>
    <property type="gene ID" value="ENSCING00000018084.1"/>
</dbReference>
<protein>
    <recommendedName>
        <fullName evidence="14">EGF-like domain-containing protein</fullName>
    </recommendedName>
</protein>
<keyword evidence="3 12" id="KW-0245">EGF-like domain</keyword>
<evidence type="ECO:0000256" key="2">
    <source>
        <dbReference type="ARBA" id="ARBA00022473"/>
    </source>
</evidence>
<dbReference type="Gene3D" id="2.10.25.10">
    <property type="entry name" value="Laminin"/>
    <property type="match status" value="3"/>
</dbReference>
<keyword evidence="10 12" id="KW-1015">Disulfide bond</keyword>
<dbReference type="PROSITE" id="PS01186">
    <property type="entry name" value="EGF_2"/>
    <property type="match status" value="1"/>
</dbReference>
<dbReference type="Gene3D" id="2.10.50.10">
    <property type="entry name" value="Tumor Necrosis Factor Receptor, subunit A, domain 2"/>
    <property type="match status" value="1"/>
</dbReference>
<keyword evidence="2" id="KW-0217">Developmental protein</keyword>
<dbReference type="SUPFAM" id="SSF57196">
    <property type="entry name" value="EGF/Laminin"/>
    <property type="match status" value="3"/>
</dbReference>
<sequence>NCFNDEPCDGTDGQCASGRCKPPFTGSSCQVDSIDECESNPCQHGGTCNDKVFAYECKCINGTDGVNCETDYDECLEEPCLNGGECTDTGPASFRCHCDSGYEGDRCEIDSDDCQGHKCVNGECVDKLRTYECKCNAGYEGRYCETLCKIGTFFHEEYTACQLCPKHHYQDKEGQNFCTPCVQGSKTNSEGSKSQSDCVHLPANGMSLVVVAGVLVGILVVVAAGIGGWYYWNQKSKTRLEHLGPGRMVW</sequence>
<feature type="domain" description="EGF-like" evidence="14">
    <location>
        <begin position="110"/>
        <end position="145"/>
    </location>
</feature>
<evidence type="ECO:0000256" key="6">
    <source>
        <dbReference type="ARBA" id="ARBA00022737"/>
    </source>
</evidence>
<keyword evidence="5" id="KW-0732">Signal</keyword>
<evidence type="ECO:0000256" key="4">
    <source>
        <dbReference type="ARBA" id="ARBA00022692"/>
    </source>
</evidence>
<feature type="domain" description="EGF-like" evidence="14">
    <location>
        <begin position="71"/>
        <end position="108"/>
    </location>
</feature>
<dbReference type="GO" id="GO:0005112">
    <property type="term" value="F:Notch binding"/>
    <property type="evidence" value="ECO:0000318"/>
    <property type="project" value="GO_Central"/>
</dbReference>
<comment type="caution">
    <text evidence="12">Lacks conserved residue(s) required for the propagation of feature annotation.</text>
</comment>
<dbReference type="PANTHER" id="PTHR12916:SF4">
    <property type="entry name" value="UNINFLATABLE, ISOFORM C"/>
    <property type="match status" value="1"/>
</dbReference>
<feature type="domain" description="EGF-like" evidence="14">
    <location>
        <begin position="33"/>
        <end position="69"/>
    </location>
</feature>
<comment type="subcellular location">
    <subcellularLocation>
        <location evidence="1">Membrane</location>
        <topology evidence="1">Single-pass membrane protein</topology>
    </subcellularLocation>
</comment>
<dbReference type="PROSITE" id="PS50026">
    <property type="entry name" value="EGF_3"/>
    <property type="match status" value="3"/>
</dbReference>
<dbReference type="GeneTree" id="ENSGT00940000160615"/>
<feature type="disulfide bond" evidence="12">
    <location>
        <begin position="114"/>
        <end position="124"/>
    </location>
</feature>
<dbReference type="GO" id="GO:0007399">
    <property type="term" value="P:nervous system development"/>
    <property type="evidence" value="ECO:0007669"/>
    <property type="project" value="UniProtKB-ARBA"/>
</dbReference>
<dbReference type="InterPro" id="IPR000742">
    <property type="entry name" value="EGF"/>
</dbReference>
<keyword evidence="16" id="KW-1185">Reference proteome</keyword>
<dbReference type="PRINTS" id="PR00010">
    <property type="entry name" value="EGFBLOOD"/>
</dbReference>
<dbReference type="FunFam" id="2.10.25.10:FF:000575">
    <property type="entry name" value="Crumbs, isoform C"/>
    <property type="match status" value="1"/>
</dbReference>
<evidence type="ECO:0000256" key="12">
    <source>
        <dbReference type="PROSITE-ProRule" id="PRU00076"/>
    </source>
</evidence>
<name>H2XVL3_CIOIN</name>
<dbReference type="InterPro" id="IPR001881">
    <property type="entry name" value="EGF-like_Ca-bd_dom"/>
</dbReference>
<dbReference type="PROSITE" id="PS01187">
    <property type="entry name" value="EGF_CA"/>
    <property type="match status" value="1"/>
</dbReference>
<accession>H2XVL3</accession>
<evidence type="ECO:0000313" key="15">
    <source>
        <dbReference type="Ensembl" id="ENSCINP00000033697.1"/>
    </source>
</evidence>
<keyword evidence="4 13" id="KW-0812">Transmembrane</keyword>
<feature type="disulfide bond" evidence="12">
    <location>
        <begin position="98"/>
        <end position="107"/>
    </location>
</feature>
<dbReference type="CDD" id="cd00054">
    <property type="entry name" value="EGF_CA"/>
    <property type="match status" value="2"/>
</dbReference>
<dbReference type="GO" id="GO:0071944">
    <property type="term" value="C:cell periphery"/>
    <property type="evidence" value="ECO:0007669"/>
    <property type="project" value="UniProtKB-ARBA"/>
</dbReference>
<organism evidence="15 16">
    <name type="scientific">Ciona intestinalis</name>
    <name type="common">Transparent sea squirt</name>
    <name type="synonym">Ascidia intestinalis</name>
    <dbReference type="NCBI Taxonomy" id="7719"/>
    <lineage>
        <taxon>Eukaryota</taxon>
        <taxon>Metazoa</taxon>
        <taxon>Chordata</taxon>
        <taxon>Tunicata</taxon>
        <taxon>Ascidiacea</taxon>
        <taxon>Phlebobranchia</taxon>
        <taxon>Cionidae</taxon>
        <taxon>Ciona</taxon>
    </lineage>
</organism>
<evidence type="ECO:0000256" key="3">
    <source>
        <dbReference type="ARBA" id="ARBA00022536"/>
    </source>
</evidence>
<dbReference type="FunFam" id="2.10.25.10:FF:000247">
    <property type="entry name" value="Delta/notch like EGF repeat containing"/>
    <property type="match status" value="1"/>
</dbReference>
<dbReference type="Pfam" id="PF00008">
    <property type="entry name" value="EGF"/>
    <property type="match status" value="1"/>
</dbReference>
<reference evidence="15" key="3">
    <citation type="submission" date="2025-08" db="UniProtKB">
        <authorList>
            <consortium name="Ensembl"/>
        </authorList>
    </citation>
    <scope>IDENTIFICATION</scope>
</reference>
<keyword evidence="8 13" id="KW-1133">Transmembrane helix</keyword>
<dbReference type="InterPro" id="IPR011641">
    <property type="entry name" value="Tyr-kin_ephrin_A/B_rcpt-like"/>
</dbReference>
<evidence type="ECO:0000256" key="13">
    <source>
        <dbReference type="SAM" id="Phobius"/>
    </source>
</evidence>
<reference evidence="16" key="1">
    <citation type="journal article" date="2002" name="Science">
        <title>The draft genome of Ciona intestinalis: insights into chordate and vertebrate origins.</title>
        <authorList>
            <person name="Dehal P."/>
            <person name="Satou Y."/>
            <person name="Campbell R.K."/>
            <person name="Chapman J."/>
            <person name="Degnan B."/>
            <person name="De Tomaso A."/>
            <person name="Davidson B."/>
            <person name="Di Gregorio A."/>
            <person name="Gelpke M."/>
            <person name="Goodstein D.M."/>
            <person name="Harafuji N."/>
            <person name="Hastings K.E."/>
            <person name="Ho I."/>
            <person name="Hotta K."/>
            <person name="Huang W."/>
            <person name="Kawashima T."/>
            <person name="Lemaire P."/>
            <person name="Martinez D."/>
            <person name="Meinertzhagen I.A."/>
            <person name="Necula S."/>
            <person name="Nonaka M."/>
            <person name="Putnam N."/>
            <person name="Rash S."/>
            <person name="Saiga H."/>
            <person name="Satake M."/>
            <person name="Terry A."/>
            <person name="Yamada L."/>
            <person name="Wang H.G."/>
            <person name="Awazu S."/>
            <person name="Azumi K."/>
            <person name="Boore J."/>
            <person name="Branno M."/>
            <person name="Chin-Bow S."/>
            <person name="DeSantis R."/>
            <person name="Doyle S."/>
            <person name="Francino P."/>
            <person name="Keys D.N."/>
            <person name="Haga S."/>
            <person name="Hayashi H."/>
            <person name="Hino K."/>
            <person name="Imai K.S."/>
            <person name="Inaba K."/>
            <person name="Kano S."/>
            <person name="Kobayashi K."/>
            <person name="Kobayashi M."/>
            <person name="Lee B.I."/>
            <person name="Makabe K.W."/>
            <person name="Manohar C."/>
            <person name="Matassi G."/>
            <person name="Medina M."/>
            <person name="Mochizuki Y."/>
            <person name="Mount S."/>
            <person name="Morishita T."/>
            <person name="Miura S."/>
            <person name="Nakayama A."/>
            <person name="Nishizaka S."/>
            <person name="Nomoto H."/>
            <person name="Ohta F."/>
            <person name="Oishi K."/>
            <person name="Rigoutsos I."/>
            <person name="Sano M."/>
            <person name="Sasaki A."/>
            <person name="Sasakura Y."/>
            <person name="Shoguchi E."/>
            <person name="Shin-i T."/>
            <person name="Spagnuolo A."/>
            <person name="Stainier D."/>
            <person name="Suzuki M.M."/>
            <person name="Tassy O."/>
            <person name="Takatori N."/>
            <person name="Tokuoka M."/>
            <person name="Yagi K."/>
            <person name="Yoshizaki F."/>
            <person name="Wada S."/>
            <person name="Zhang C."/>
            <person name="Hyatt P.D."/>
            <person name="Larimer F."/>
            <person name="Detter C."/>
            <person name="Doggett N."/>
            <person name="Glavina T."/>
            <person name="Hawkins T."/>
            <person name="Richardson P."/>
            <person name="Lucas S."/>
            <person name="Kohara Y."/>
            <person name="Levine M."/>
            <person name="Satoh N."/>
            <person name="Rokhsar D.S."/>
        </authorList>
    </citation>
    <scope>NUCLEOTIDE SEQUENCE [LARGE SCALE GENOMIC DNA]</scope>
</reference>
<evidence type="ECO:0000256" key="5">
    <source>
        <dbReference type="ARBA" id="ARBA00022729"/>
    </source>
</evidence>
<keyword evidence="9 13" id="KW-0472">Membrane</keyword>
<dbReference type="InterPro" id="IPR018097">
    <property type="entry name" value="EGF_Ca-bd_CS"/>
</dbReference>
<evidence type="ECO:0000256" key="10">
    <source>
        <dbReference type="ARBA" id="ARBA00023157"/>
    </source>
</evidence>
<reference evidence="15" key="4">
    <citation type="submission" date="2025-09" db="UniProtKB">
        <authorList>
            <consortium name="Ensembl"/>
        </authorList>
    </citation>
    <scope>IDENTIFICATION</scope>
</reference>
<dbReference type="InterPro" id="IPR000152">
    <property type="entry name" value="EGF-type_Asp/Asn_hydroxyl_site"/>
</dbReference>
<dbReference type="Pfam" id="PF07699">
    <property type="entry name" value="Ephrin_rec_like"/>
    <property type="match status" value="1"/>
</dbReference>
<dbReference type="SMART" id="SM00179">
    <property type="entry name" value="EGF_CA"/>
    <property type="match status" value="3"/>
</dbReference>
<dbReference type="OMA" id="FNCENEG"/>
<dbReference type="GO" id="GO:0120025">
    <property type="term" value="C:plasma membrane bounded cell projection"/>
    <property type="evidence" value="ECO:0007669"/>
    <property type="project" value="UniProtKB-ARBA"/>
</dbReference>
<dbReference type="GO" id="GO:0016020">
    <property type="term" value="C:membrane"/>
    <property type="evidence" value="ECO:0007669"/>
    <property type="project" value="UniProtKB-SubCell"/>
</dbReference>
<keyword evidence="11" id="KW-0325">Glycoprotein</keyword>
<proteinExistence type="predicted"/>
<dbReference type="Pfam" id="PF12661">
    <property type="entry name" value="hEGF"/>
    <property type="match status" value="2"/>
</dbReference>
<evidence type="ECO:0000256" key="9">
    <source>
        <dbReference type="ARBA" id="ARBA00023136"/>
    </source>
</evidence>
<dbReference type="PROSITE" id="PS00010">
    <property type="entry name" value="ASX_HYDROXYL"/>
    <property type="match status" value="2"/>
</dbReference>
<dbReference type="FunFam" id="2.10.25.10:FF:000080">
    <property type="entry name" value="Neurogenic locus notch 1"/>
    <property type="match status" value="1"/>
</dbReference>
<dbReference type="Proteomes" id="UP000008144">
    <property type="component" value="Chromosome 6"/>
</dbReference>
<keyword evidence="6" id="KW-0677">Repeat</keyword>
<evidence type="ECO:0000256" key="7">
    <source>
        <dbReference type="ARBA" id="ARBA00022837"/>
    </source>
</evidence>
<dbReference type="InParanoid" id="H2XVL3"/>
<evidence type="ECO:0000256" key="11">
    <source>
        <dbReference type="ARBA" id="ARBA00023180"/>
    </source>
</evidence>
<feature type="disulfide bond" evidence="12">
    <location>
        <begin position="135"/>
        <end position="144"/>
    </location>
</feature>
<evidence type="ECO:0000256" key="1">
    <source>
        <dbReference type="ARBA" id="ARBA00004167"/>
    </source>
</evidence>
<dbReference type="SMART" id="SM01411">
    <property type="entry name" value="Ephrin_rec_like"/>
    <property type="match status" value="1"/>
</dbReference>
<dbReference type="PROSITE" id="PS00022">
    <property type="entry name" value="EGF_1"/>
    <property type="match status" value="3"/>
</dbReference>
<dbReference type="InterPro" id="IPR013032">
    <property type="entry name" value="EGF-like_CS"/>
</dbReference>